<dbReference type="EMBL" id="JACGZW010000002">
    <property type="protein sequence ID" value="MBB1152514.1"/>
    <property type="molecule type" value="Genomic_DNA"/>
</dbReference>
<dbReference type="RefSeq" id="WP_182889726.1">
    <property type="nucleotide sequence ID" value="NZ_JACGZW010000002.1"/>
</dbReference>
<comment type="caution">
    <text evidence="1">The sequence shown here is derived from an EMBL/GenBank/DDBJ whole genome shotgun (WGS) entry which is preliminary data.</text>
</comment>
<sequence>MLQQAGLAERVGNTACRDRSLWCTATPTRAMQLAELAVGAKFLDPWLRQAEDFLAQILAAPLNWVRMTRTASLFEEAHDTRLKLHQEEKKGPVAEPYA</sequence>
<evidence type="ECO:0000313" key="1">
    <source>
        <dbReference type="EMBL" id="MBB1152514.1"/>
    </source>
</evidence>
<dbReference type="Proteomes" id="UP000526734">
    <property type="component" value="Unassembled WGS sequence"/>
</dbReference>
<dbReference type="AlphaFoldDB" id="A0A7W3VSQ8"/>
<reference evidence="1 2" key="1">
    <citation type="submission" date="2020-08" db="EMBL/GenBank/DDBJ databases">
        <title>Amycolatopsis sp. nov. DR6-1 isolated from Dendrobium heterocarpum.</title>
        <authorList>
            <person name="Tedsree N."/>
            <person name="Kuncharoen N."/>
            <person name="Likhitwitayawuid K."/>
            <person name="Tanasupawat S."/>
        </authorList>
    </citation>
    <scope>NUCLEOTIDE SEQUENCE [LARGE SCALE GENOMIC DNA]</scope>
    <source>
        <strain evidence="1 2">DR6-1</strain>
    </source>
</reference>
<gene>
    <name evidence="1" type="ORF">H4281_05185</name>
</gene>
<name>A0A7W3VSQ8_9PSEU</name>
<protein>
    <submittedName>
        <fullName evidence="1">Uncharacterized protein</fullName>
    </submittedName>
</protein>
<accession>A0A7W3VSQ8</accession>
<proteinExistence type="predicted"/>
<organism evidence="1 2">
    <name type="scientific">Amycolatopsis dendrobii</name>
    <dbReference type="NCBI Taxonomy" id="2760662"/>
    <lineage>
        <taxon>Bacteria</taxon>
        <taxon>Bacillati</taxon>
        <taxon>Actinomycetota</taxon>
        <taxon>Actinomycetes</taxon>
        <taxon>Pseudonocardiales</taxon>
        <taxon>Pseudonocardiaceae</taxon>
        <taxon>Amycolatopsis</taxon>
    </lineage>
</organism>
<evidence type="ECO:0000313" key="2">
    <source>
        <dbReference type="Proteomes" id="UP000526734"/>
    </source>
</evidence>
<keyword evidence="2" id="KW-1185">Reference proteome</keyword>